<name>A0A8J3ARB8_9BIFI</name>
<gene>
    <name evidence="1" type="ORF">GCM10007377_12920</name>
</gene>
<dbReference type="RefSeq" id="WP_188355455.1">
    <property type="nucleotide sequence ID" value="NZ_BMDH01000003.1"/>
</dbReference>
<dbReference type="EMBL" id="BMDH01000003">
    <property type="protein sequence ID" value="GGI14838.1"/>
    <property type="molecule type" value="Genomic_DNA"/>
</dbReference>
<dbReference type="Proteomes" id="UP000619536">
    <property type="component" value="Unassembled WGS sequence"/>
</dbReference>
<proteinExistence type="predicted"/>
<organism evidence="1 2">
    <name type="scientific">Galliscardovia ingluviei</name>
    <dbReference type="NCBI Taxonomy" id="1769422"/>
    <lineage>
        <taxon>Bacteria</taxon>
        <taxon>Bacillati</taxon>
        <taxon>Actinomycetota</taxon>
        <taxon>Actinomycetes</taxon>
        <taxon>Bifidobacteriales</taxon>
        <taxon>Bifidobacteriaceae</taxon>
        <taxon>Galliscardovia</taxon>
    </lineage>
</organism>
<keyword evidence="2" id="KW-1185">Reference proteome</keyword>
<reference evidence="1" key="1">
    <citation type="journal article" date="2014" name="Int. J. Syst. Evol. Microbiol.">
        <title>Complete genome sequence of Corynebacterium casei LMG S-19264T (=DSM 44701T), isolated from a smear-ripened cheese.</title>
        <authorList>
            <consortium name="US DOE Joint Genome Institute (JGI-PGF)"/>
            <person name="Walter F."/>
            <person name="Albersmeier A."/>
            <person name="Kalinowski J."/>
            <person name="Ruckert C."/>
        </authorList>
    </citation>
    <scope>NUCLEOTIDE SEQUENCE</scope>
    <source>
        <strain evidence="1">CCM 8606</strain>
    </source>
</reference>
<comment type="caution">
    <text evidence="1">The sequence shown here is derived from an EMBL/GenBank/DDBJ whole genome shotgun (WGS) entry which is preliminary data.</text>
</comment>
<accession>A0A8J3ARB8</accession>
<reference evidence="1" key="2">
    <citation type="submission" date="2020-09" db="EMBL/GenBank/DDBJ databases">
        <authorList>
            <person name="Sun Q."/>
            <person name="Sedlacek I."/>
        </authorList>
    </citation>
    <scope>NUCLEOTIDE SEQUENCE</scope>
    <source>
        <strain evidence="1">CCM 8606</strain>
    </source>
</reference>
<evidence type="ECO:0000313" key="1">
    <source>
        <dbReference type="EMBL" id="GGI14838.1"/>
    </source>
</evidence>
<dbReference type="AlphaFoldDB" id="A0A8J3ARB8"/>
<evidence type="ECO:0000313" key="2">
    <source>
        <dbReference type="Proteomes" id="UP000619536"/>
    </source>
</evidence>
<sequence>MNVRYSEEQKKKAVVTYWRLRSVYKTRRELGYPADVHVLLNWVRERNKLGTLLSRDFPGTRRYSEEDMVYAVTMYWHIGSYSATSNYIGYPKRPVLAVWVKARYKNGKLKKRNEESKKAKNVYTVEQCAQVVEAVCTENISVLAAARRFNIDNPEQSIHG</sequence>
<protein>
    <submittedName>
        <fullName evidence="1">Uncharacterized protein</fullName>
    </submittedName>
</protein>